<dbReference type="SFLD" id="SFLDS00029">
    <property type="entry name" value="Radical_SAM"/>
    <property type="match status" value="1"/>
</dbReference>
<keyword evidence="2" id="KW-0004">4Fe-4S</keyword>
<evidence type="ECO:0000256" key="5">
    <source>
        <dbReference type="ARBA" id="ARBA00023004"/>
    </source>
</evidence>
<dbReference type="GO" id="GO:0004748">
    <property type="term" value="F:ribonucleoside-diphosphate reductase activity, thioredoxin disulfide as acceptor"/>
    <property type="evidence" value="ECO:0007669"/>
    <property type="project" value="TreeGrafter"/>
</dbReference>
<gene>
    <name evidence="7" type="ORF">G3I39_08875</name>
</gene>
<evidence type="ECO:0000256" key="4">
    <source>
        <dbReference type="ARBA" id="ARBA00022723"/>
    </source>
</evidence>
<evidence type="ECO:0000256" key="3">
    <source>
        <dbReference type="ARBA" id="ARBA00022691"/>
    </source>
</evidence>
<dbReference type="Proteomes" id="UP000471648">
    <property type="component" value="Unassembled WGS sequence"/>
</dbReference>
<dbReference type="InterPro" id="IPR058240">
    <property type="entry name" value="rSAM_sf"/>
</dbReference>
<proteinExistence type="predicted"/>
<evidence type="ECO:0000313" key="7">
    <source>
        <dbReference type="EMBL" id="NEB67161.1"/>
    </source>
</evidence>
<evidence type="ECO:0000256" key="2">
    <source>
        <dbReference type="ARBA" id="ARBA00022485"/>
    </source>
</evidence>
<dbReference type="GO" id="GO:0046872">
    <property type="term" value="F:metal ion binding"/>
    <property type="evidence" value="ECO:0007669"/>
    <property type="project" value="UniProtKB-KW"/>
</dbReference>
<accession>A0A6N9VAM2</accession>
<keyword evidence="4" id="KW-0479">Metal-binding</keyword>
<sequence>MDVKDGPPDGPVLRVSQVLGPITALGPGRRLGVWVQGCPLACAGCMSRQTWDPAGGQDVSVERLVRLWSRGLADGYDGLTVSGGEPLEQPEALGALLAAADRSRHEADRPDADLLVYTGWEDAEVAASPRAQAVLGLADAVITGRYRAGEPTRLVWRGSANQTLIPQTPLGRRRYAPHLRRRAERPDLQVRVTEDAVHIVGVPMPGELGRLEREWAARGVTFRENTWRP</sequence>
<evidence type="ECO:0000313" key="8">
    <source>
        <dbReference type="Proteomes" id="UP000471648"/>
    </source>
</evidence>
<dbReference type="InterPro" id="IPR013785">
    <property type="entry name" value="Aldolase_TIM"/>
</dbReference>
<dbReference type="InterPro" id="IPR007197">
    <property type="entry name" value="rSAM"/>
</dbReference>
<reference evidence="7 8" key="1">
    <citation type="submission" date="2020-01" db="EMBL/GenBank/DDBJ databases">
        <title>Insect and environment-associated Actinomycetes.</title>
        <authorList>
            <person name="Currrie C."/>
            <person name="Chevrette M."/>
            <person name="Carlson C."/>
            <person name="Stubbendieck R."/>
            <person name="Wendt-Pienkowski E."/>
        </authorList>
    </citation>
    <scope>NUCLEOTIDE SEQUENCE [LARGE SCALE GENOMIC DNA]</scope>
    <source>
        <strain evidence="7 8">SID14438</strain>
    </source>
</reference>
<protein>
    <submittedName>
        <fullName evidence="7">Radical SAM protein</fullName>
    </submittedName>
</protein>
<evidence type="ECO:0000256" key="1">
    <source>
        <dbReference type="ARBA" id="ARBA00001966"/>
    </source>
</evidence>
<comment type="cofactor">
    <cofactor evidence="1">
        <name>[4Fe-4S] cluster</name>
        <dbReference type="ChEBI" id="CHEBI:49883"/>
    </cofactor>
</comment>
<dbReference type="RefSeq" id="WP_164356902.1">
    <property type="nucleotide sequence ID" value="NZ_JAAGME010000333.1"/>
</dbReference>
<comment type="caution">
    <text evidence="7">The sequence shown here is derived from an EMBL/GenBank/DDBJ whole genome shotgun (WGS) entry which is preliminary data.</text>
</comment>
<keyword evidence="5" id="KW-0408">Iron</keyword>
<evidence type="ECO:0000256" key="6">
    <source>
        <dbReference type="ARBA" id="ARBA00023014"/>
    </source>
</evidence>
<dbReference type="Gene3D" id="3.20.20.70">
    <property type="entry name" value="Aldolase class I"/>
    <property type="match status" value="1"/>
</dbReference>
<dbReference type="PANTHER" id="PTHR30352:SF2">
    <property type="entry name" value="ANAEROBIC RIBONUCLEOSIDE-TRIPHOSPHATE REDUCTASE-ACTIVATING PROTEIN"/>
    <property type="match status" value="1"/>
</dbReference>
<dbReference type="GO" id="GO:0051539">
    <property type="term" value="F:4 iron, 4 sulfur cluster binding"/>
    <property type="evidence" value="ECO:0007669"/>
    <property type="project" value="UniProtKB-KW"/>
</dbReference>
<dbReference type="PANTHER" id="PTHR30352">
    <property type="entry name" value="PYRUVATE FORMATE-LYASE-ACTIVATING ENZYME"/>
    <property type="match status" value="1"/>
</dbReference>
<keyword evidence="3" id="KW-0949">S-adenosyl-L-methionine</keyword>
<dbReference type="EMBL" id="JAAGME010000333">
    <property type="protein sequence ID" value="NEB67161.1"/>
    <property type="molecule type" value="Genomic_DNA"/>
</dbReference>
<dbReference type="AlphaFoldDB" id="A0A6N9VAM2"/>
<name>A0A6N9VAM2_STRMI</name>
<dbReference type="InterPro" id="IPR034457">
    <property type="entry name" value="Organic_radical-activating"/>
</dbReference>
<keyword evidence="6" id="KW-0411">Iron-sulfur</keyword>
<dbReference type="SUPFAM" id="SSF102114">
    <property type="entry name" value="Radical SAM enzymes"/>
    <property type="match status" value="1"/>
</dbReference>
<dbReference type="Pfam" id="PF13353">
    <property type="entry name" value="Fer4_12"/>
    <property type="match status" value="1"/>
</dbReference>
<organism evidence="7 8">
    <name type="scientific">Streptomyces microflavus</name>
    <name type="common">Streptomyces lipmanii</name>
    <dbReference type="NCBI Taxonomy" id="1919"/>
    <lineage>
        <taxon>Bacteria</taxon>
        <taxon>Bacillati</taxon>
        <taxon>Actinomycetota</taxon>
        <taxon>Actinomycetes</taxon>
        <taxon>Kitasatosporales</taxon>
        <taxon>Streptomycetaceae</taxon>
        <taxon>Streptomyces</taxon>
    </lineage>
</organism>